<dbReference type="EMBL" id="HBIM01011396">
    <property type="protein sequence ID" value="CAE0412149.1"/>
    <property type="molecule type" value="Transcribed_RNA"/>
</dbReference>
<feature type="compositionally biased region" description="Polar residues" evidence="1">
    <location>
        <begin position="7"/>
        <end position="26"/>
    </location>
</feature>
<feature type="compositionally biased region" description="Basic and acidic residues" evidence="1">
    <location>
        <begin position="69"/>
        <end position="79"/>
    </location>
</feature>
<feature type="region of interest" description="Disordered" evidence="1">
    <location>
        <begin position="1"/>
        <end position="29"/>
    </location>
</feature>
<sequence length="383" mass="41915">MDVVRTISRSGNNETHNNNDSETDLSVNPHAAVVPNEDTVVAPASAEDSNTNASDANNHAAVAVVVENPSEREERKEAVADDIDDDSEGDSEDEDEYEYEEDEDEAAFSSFLVDQPALTIAASATASTNEEQPTKIEEDEVVPPAAVASARSWREPSREAVTMSLRAEKETSGSKRRLAQDLYRIMNKDTSETGFMLEPAVEDQMDQWKICLFQFDEDSMLAKDLAVLGVDSVELEMSFPEQYPFSPPFVRVVRPRFKRQTGFVMNGALCMELLTSDGWNPVNDIESVIVSIRSLLVVGEGRLEAASNMSPTQYAAALEAARSEKPAASAASSNNKKRLRTNSAGDAVAAGYSVSEAKAAYEHLSSYHKKKGWDQSGWWAKKG</sequence>
<protein>
    <recommendedName>
        <fullName evidence="2">UBC core domain-containing protein</fullName>
    </recommendedName>
</protein>
<dbReference type="PANTHER" id="PTHR24067">
    <property type="entry name" value="UBIQUITIN-CONJUGATING ENZYME E2"/>
    <property type="match status" value="1"/>
</dbReference>
<dbReference type="InterPro" id="IPR050113">
    <property type="entry name" value="Ub_conjugating_enzyme"/>
</dbReference>
<reference evidence="3" key="1">
    <citation type="submission" date="2021-01" db="EMBL/GenBank/DDBJ databases">
        <authorList>
            <person name="Corre E."/>
            <person name="Pelletier E."/>
            <person name="Niang G."/>
            <person name="Scheremetjew M."/>
            <person name="Finn R."/>
            <person name="Kale V."/>
            <person name="Holt S."/>
            <person name="Cochrane G."/>
            <person name="Meng A."/>
            <person name="Brown T."/>
            <person name="Cohen L."/>
        </authorList>
    </citation>
    <scope>NUCLEOTIDE SEQUENCE</scope>
    <source>
        <strain evidence="3">CCMP127</strain>
    </source>
</reference>
<feature type="domain" description="UBC core" evidence="2">
    <location>
        <begin position="173"/>
        <end position="341"/>
    </location>
</feature>
<feature type="region of interest" description="Disordered" evidence="1">
    <location>
        <begin position="39"/>
        <end position="58"/>
    </location>
</feature>
<dbReference type="SUPFAM" id="SSF54495">
    <property type="entry name" value="UBC-like"/>
    <property type="match status" value="1"/>
</dbReference>
<dbReference type="Pfam" id="PF00179">
    <property type="entry name" value="UQ_con"/>
    <property type="match status" value="1"/>
</dbReference>
<dbReference type="PROSITE" id="PS50127">
    <property type="entry name" value="UBC_2"/>
    <property type="match status" value="1"/>
</dbReference>
<gene>
    <name evidence="3" type="ORF">ACOF00016_LOCUS9422</name>
</gene>
<accession>A0A7S3L5E8</accession>
<name>A0A7S3L5E8_9STRA</name>
<evidence type="ECO:0000313" key="3">
    <source>
        <dbReference type="EMBL" id="CAE0412149.1"/>
    </source>
</evidence>
<feature type="region of interest" description="Disordered" evidence="1">
    <location>
        <begin position="65"/>
        <end position="102"/>
    </location>
</feature>
<feature type="compositionally biased region" description="Acidic residues" evidence="1">
    <location>
        <begin position="80"/>
        <end position="102"/>
    </location>
</feature>
<dbReference type="AlphaFoldDB" id="A0A7S3L5E8"/>
<proteinExistence type="predicted"/>
<dbReference type="Gene3D" id="3.10.110.10">
    <property type="entry name" value="Ubiquitin Conjugating Enzyme"/>
    <property type="match status" value="1"/>
</dbReference>
<dbReference type="CDD" id="cd23802">
    <property type="entry name" value="UBCc_UBE2Q"/>
    <property type="match status" value="1"/>
</dbReference>
<evidence type="ECO:0000259" key="2">
    <source>
        <dbReference type="PROSITE" id="PS50127"/>
    </source>
</evidence>
<dbReference type="InterPro" id="IPR016135">
    <property type="entry name" value="UBQ-conjugating_enzyme/RWD"/>
</dbReference>
<dbReference type="SMART" id="SM00212">
    <property type="entry name" value="UBCc"/>
    <property type="match status" value="1"/>
</dbReference>
<organism evidence="3">
    <name type="scientific">Amphora coffeiformis</name>
    <dbReference type="NCBI Taxonomy" id="265554"/>
    <lineage>
        <taxon>Eukaryota</taxon>
        <taxon>Sar</taxon>
        <taxon>Stramenopiles</taxon>
        <taxon>Ochrophyta</taxon>
        <taxon>Bacillariophyta</taxon>
        <taxon>Bacillariophyceae</taxon>
        <taxon>Bacillariophycidae</taxon>
        <taxon>Thalassiophysales</taxon>
        <taxon>Catenulaceae</taxon>
        <taxon>Amphora</taxon>
    </lineage>
</organism>
<dbReference type="InterPro" id="IPR000608">
    <property type="entry name" value="UBC"/>
</dbReference>
<evidence type="ECO:0000256" key="1">
    <source>
        <dbReference type="SAM" id="MobiDB-lite"/>
    </source>
</evidence>